<evidence type="ECO:0000256" key="9">
    <source>
        <dbReference type="ARBA" id="ARBA00022992"/>
    </source>
</evidence>
<comment type="caution">
    <text evidence="16">The sequence shown here is derived from an EMBL/GenBank/DDBJ whole genome shotgun (WGS) entry which is preliminary data.</text>
</comment>
<dbReference type="Gene3D" id="3.30.200.20">
    <property type="entry name" value="Phosphorylase Kinase, domain 1"/>
    <property type="match status" value="1"/>
</dbReference>
<feature type="compositionally biased region" description="Polar residues" evidence="12">
    <location>
        <begin position="814"/>
        <end position="830"/>
    </location>
</feature>
<evidence type="ECO:0000259" key="14">
    <source>
        <dbReference type="PROSITE" id="PS50011"/>
    </source>
</evidence>
<evidence type="ECO:0000256" key="11">
    <source>
        <dbReference type="PROSITE-ProRule" id="PRU10141"/>
    </source>
</evidence>
<dbReference type="GO" id="GO:0005524">
    <property type="term" value="F:ATP binding"/>
    <property type="evidence" value="ECO:0007669"/>
    <property type="project" value="UniProtKB-UniRule"/>
</dbReference>
<evidence type="ECO:0000256" key="6">
    <source>
        <dbReference type="ARBA" id="ARBA00022777"/>
    </source>
</evidence>
<keyword evidence="13" id="KW-0472">Membrane</keyword>
<dbReference type="PROSITE" id="PS00107">
    <property type="entry name" value="PROTEIN_KINASE_ATP"/>
    <property type="match status" value="1"/>
</dbReference>
<keyword evidence="17" id="KW-1185">Reference proteome</keyword>
<feature type="transmembrane region" description="Helical" evidence="13">
    <location>
        <begin position="236"/>
        <end position="257"/>
    </location>
</feature>
<feature type="domain" description="Protein kinase" evidence="14">
    <location>
        <begin position="1097"/>
        <end position="1355"/>
    </location>
</feature>
<feature type="region of interest" description="Disordered" evidence="12">
    <location>
        <begin position="805"/>
        <end position="830"/>
    </location>
</feature>
<dbReference type="Pfam" id="PF00069">
    <property type="entry name" value="Pkinase"/>
    <property type="match status" value="1"/>
</dbReference>
<evidence type="ECO:0000256" key="10">
    <source>
        <dbReference type="ARBA" id="ARBA00024113"/>
    </source>
</evidence>
<feature type="region of interest" description="Disordered" evidence="12">
    <location>
        <begin position="761"/>
        <end position="783"/>
    </location>
</feature>
<keyword evidence="9" id="KW-0142">cGMP-binding</keyword>
<dbReference type="SMART" id="SM00100">
    <property type="entry name" value="cNMP"/>
    <property type="match status" value="3"/>
</dbReference>
<keyword evidence="4" id="KW-0808">Transferase</keyword>
<keyword evidence="2" id="KW-0723">Serine/threonine-protein kinase</keyword>
<dbReference type="PROSITE" id="PS00108">
    <property type="entry name" value="PROTEIN_KINASE_ST"/>
    <property type="match status" value="1"/>
</dbReference>
<feature type="domain" description="Cyclic nucleotide-binding" evidence="15">
    <location>
        <begin position="847"/>
        <end position="963"/>
    </location>
</feature>
<dbReference type="GO" id="GO:0004691">
    <property type="term" value="F:cAMP-dependent protein kinase activity"/>
    <property type="evidence" value="ECO:0007669"/>
    <property type="project" value="TreeGrafter"/>
</dbReference>
<dbReference type="InterPro" id="IPR018490">
    <property type="entry name" value="cNMP-bd_dom_sf"/>
</dbReference>
<keyword evidence="13" id="KW-0812">Transmembrane</keyword>
<name>A0AA36N907_9DINO</name>
<dbReference type="GO" id="GO:0005952">
    <property type="term" value="C:cAMP-dependent protein kinase complex"/>
    <property type="evidence" value="ECO:0007669"/>
    <property type="project" value="TreeGrafter"/>
</dbReference>
<dbReference type="SUPFAM" id="SSF56112">
    <property type="entry name" value="Protein kinase-like (PK-like)"/>
    <property type="match status" value="1"/>
</dbReference>
<comment type="cofactor">
    <cofactor evidence="1">
        <name>Mg(2+)</name>
        <dbReference type="ChEBI" id="CHEBI:18420"/>
    </cofactor>
</comment>
<keyword evidence="8" id="KW-0460">Magnesium</keyword>
<keyword evidence="3" id="KW-0140">cGMP</keyword>
<reference evidence="16" key="1">
    <citation type="submission" date="2023-08" db="EMBL/GenBank/DDBJ databases">
        <authorList>
            <person name="Chen Y."/>
            <person name="Shah S."/>
            <person name="Dougan E. K."/>
            <person name="Thang M."/>
            <person name="Chan C."/>
        </authorList>
    </citation>
    <scope>NUCLEOTIDE SEQUENCE</scope>
</reference>
<sequence>MLAGVTFRNLRREVWPRPLAALPRCFASASRFGTPVKDSRSINMDLYDEVFRPLGVSVMQFEKLMSFAQKCKASPGSLVVKGGQVHGKFVLLTYGVAVAHKPTPTPEERGPAICTYTGRLTKRSEMSEEVQALEVPVRGSVVGGSALVDASVTQKPYPADIIAAADTEYLEWELDDLQRIIDAPGWRAVQACFFHLLYVELLGTLDRDRAAKIRADMAPDTGASEHPKKPPSTKQLLQLLFFIAVPFFGFGFADNAIMIVCGDFIDAQFGVMFGLTTMASAGLGNWVSDTIGLGLGDVIERSAQRVGLSNGGLSPAQERMQIAKLTTLGGKLIGISLGCFAGMLPLLFLKPVKVEIAKEDLEVYESTFLPSGVSTAAFVGLIQRGRRRRKDAGAVLVKGGAPFPKVMLLLHGEAAALRLVSDQNAEGDTLPAQQAGEPSHKYLGRLEAKVHSPPGHKTITCRGSIVNGTAIADPSRVDEPYPNDIVARTAVEWIEWEYQDLMAAMKAEATIQASIVSVLFHEMVNYVSLDNPTQRSRLYKILMMAVLADGKVDDSERKLLSKYREDHRISEQEHLSVLQELGWSEEGFGRGWMNPENCTQVGRLGFPALLKLSFSFLHRSVCQEPPEEQPANLAQDPAEELRRAVAILEKLLRRMRPPEPARGAEADGLAWLAGVPVFRRLERCELPCAWPLLAGAFQKAYFQPGEILFRKGEPAEAFYVIQEGEAHVLGDNEVIIAVLAAGDYFGEAALLSNKARNATVRAAPRDPLSPASPYSGKSTPRNGLSVLMLDKDDFEKMGLRGKLRLPKREAIQPRDTTSASRPKQPPTAQQVSVVVKAMRNNQKLAPLLENFGSQELDQIAAAAAPQQVESGVNIVVQGDVTADLFYILEEGEVEILRDSKVCGTLGPSASFGERALLMRAPRNATVKAKGPCKLLSLSASDLRKVTQERLQSKFESWAKILKNVPDLECLASTERIQIASALVEINYEADKTIMKQGEAAHDFFILLEGRVTVVVDGVHKGEFHADAHSGLHPHFGEQALLNDTVRMATVRSATRSTVLVLGKDIFLRFREMWGAERPIAWWADKRNKMTTYKRSELKVLERLGEGAFGEVNLVEHVPSHALMALKALDKSQIESSESYKCVINEKNVMRMTDSSFLVRGAAFYNLRNSVEFLMEAALGGELRDIYSAEQLWGQNEVARFHIACAARGLDHLHARHILYRDLKPENMILDSRGYAKICDFGLAKFALGRAHTFCGTPDYLAPELGDMEGYTKAVDWWSLGIMVFELMTSDTPWETDDPMEIVKLGRKGLQQKKVQWPSKTGFWKQFVLDLCQVEPNSRLPMRRGGVSKLEKHAWFQQDCPGCSHHFSWSSLDMRELAAPFVPRVRRQSLRRERSVVAKGFYVEGASSLLVPARARAVSPQRLTESSRFTESTVSDKFEALQQDLKQAIKLLT</sequence>
<feature type="binding site" evidence="11">
    <location>
        <position position="1126"/>
    </location>
    <ligand>
        <name>ATP</name>
        <dbReference type="ChEBI" id="CHEBI:30616"/>
    </ligand>
</feature>
<dbReference type="InterPro" id="IPR019537">
    <property type="entry name" value="TMEM65"/>
</dbReference>
<evidence type="ECO:0000256" key="4">
    <source>
        <dbReference type="ARBA" id="ARBA00022679"/>
    </source>
</evidence>
<evidence type="ECO:0000313" key="17">
    <source>
        <dbReference type="Proteomes" id="UP001178507"/>
    </source>
</evidence>
<dbReference type="Proteomes" id="UP001178507">
    <property type="component" value="Unassembled WGS sequence"/>
</dbReference>
<dbReference type="InterPro" id="IPR011009">
    <property type="entry name" value="Kinase-like_dom_sf"/>
</dbReference>
<dbReference type="InterPro" id="IPR014710">
    <property type="entry name" value="RmlC-like_jellyroll"/>
</dbReference>
<dbReference type="SUPFAM" id="SSF158682">
    <property type="entry name" value="TerB-like"/>
    <property type="match status" value="1"/>
</dbReference>
<feature type="transmembrane region" description="Helical" evidence="13">
    <location>
        <begin position="328"/>
        <end position="349"/>
    </location>
</feature>
<keyword evidence="13" id="KW-1133">Transmembrane helix</keyword>
<dbReference type="CDD" id="cd00038">
    <property type="entry name" value="CAP_ED"/>
    <property type="match status" value="3"/>
</dbReference>
<dbReference type="PROSITE" id="PS50011">
    <property type="entry name" value="PROTEIN_KINASE_DOM"/>
    <property type="match status" value="1"/>
</dbReference>
<keyword evidence="6" id="KW-0418">Kinase</keyword>
<keyword evidence="5 11" id="KW-0547">Nucleotide-binding</keyword>
<dbReference type="PANTHER" id="PTHR24353:SF37">
    <property type="entry name" value="CAMP-DEPENDENT PROTEIN KINASE CATALYTIC SUBUNIT PRKX"/>
    <property type="match status" value="1"/>
</dbReference>
<dbReference type="InterPro" id="IPR000595">
    <property type="entry name" value="cNMP-bd_dom"/>
</dbReference>
<dbReference type="InterPro" id="IPR017441">
    <property type="entry name" value="Protein_kinase_ATP_BS"/>
</dbReference>
<organism evidence="16 17">
    <name type="scientific">Effrenium voratum</name>
    <dbReference type="NCBI Taxonomy" id="2562239"/>
    <lineage>
        <taxon>Eukaryota</taxon>
        <taxon>Sar</taxon>
        <taxon>Alveolata</taxon>
        <taxon>Dinophyceae</taxon>
        <taxon>Suessiales</taxon>
        <taxon>Symbiodiniaceae</taxon>
        <taxon>Effrenium</taxon>
    </lineage>
</organism>
<dbReference type="SUPFAM" id="SSF51206">
    <property type="entry name" value="cAMP-binding domain-like"/>
    <property type="match status" value="4"/>
</dbReference>
<evidence type="ECO:0000256" key="8">
    <source>
        <dbReference type="ARBA" id="ARBA00022842"/>
    </source>
</evidence>
<evidence type="ECO:0000313" key="16">
    <source>
        <dbReference type="EMBL" id="CAJ1394821.1"/>
    </source>
</evidence>
<dbReference type="PROSITE" id="PS50042">
    <property type="entry name" value="CNMP_BINDING_3"/>
    <property type="match status" value="3"/>
</dbReference>
<dbReference type="EMBL" id="CAUJNA010002968">
    <property type="protein sequence ID" value="CAJ1394821.1"/>
    <property type="molecule type" value="Genomic_DNA"/>
</dbReference>
<keyword evidence="7 11" id="KW-0067">ATP-binding</keyword>
<dbReference type="Pfam" id="PF10507">
    <property type="entry name" value="TMEM65"/>
    <property type="match status" value="1"/>
</dbReference>
<dbReference type="PANTHER" id="PTHR24353">
    <property type="entry name" value="CYCLIC NUCLEOTIDE-DEPENDENT PROTEIN KINASE"/>
    <property type="match status" value="1"/>
</dbReference>
<dbReference type="Gene3D" id="1.10.510.10">
    <property type="entry name" value="Transferase(Phosphotransferase) domain 1"/>
    <property type="match status" value="1"/>
</dbReference>
<evidence type="ECO:0000256" key="12">
    <source>
        <dbReference type="SAM" id="MobiDB-lite"/>
    </source>
</evidence>
<evidence type="ECO:0000256" key="7">
    <source>
        <dbReference type="ARBA" id="ARBA00022840"/>
    </source>
</evidence>
<gene>
    <name evidence="16" type="ORF">EVOR1521_LOCUS19397</name>
</gene>
<evidence type="ECO:0000256" key="3">
    <source>
        <dbReference type="ARBA" id="ARBA00022535"/>
    </source>
</evidence>
<dbReference type="Pfam" id="PF00027">
    <property type="entry name" value="cNMP_binding"/>
    <property type="match status" value="3"/>
</dbReference>
<dbReference type="InterPro" id="IPR000719">
    <property type="entry name" value="Prot_kinase_dom"/>
</dbReference>
<feature type="domain" description="Cyclic nucleotide-binding" evidence="15">
    <location>
        <begin position="693"/>
        <end position="797"/>
    </location>
</feature>
<dbReference type="InterPro" id="IPR029024">
    <property type="entry name" value="TerB-like"/>
</dbReference>
<protein>
    <recommendedName>
        <fullName evidence="10">cGMP-dependent protein kinase</fullName>
    </recommendedName>
</protein>
<dbReference type="GO" id="GO:0030553">
    <property type="term" value="F:cGMP binding"/>
    <property type="evidence" value="ECO:0007669"/>
    <property type="project" value="UniProtKB-KW"/>
</dbReference>
<dbReference type="InterPro" id="IPR008271">
    <property type="entry name" value="Ser/Thr_kinase_AS"/>
</dbReference>
<evidence type="ECO:0000256" key="13">
    <source>
        <dbReference type="SAM" id="Phobius"/>
    </source>
</evidence>
<evidence type="ECO:0000256" key="5">
    <source>
        <dbReference type="ARBA" id="ARBA00022741"/>
    </source>
</evidence>
<evidence type="ECO:0000256" key="1">
    <source>
        <dbReference type="ARBA" id="ARBA00001946"/>
    </source>
</evidence>
<accession>A0AA36N907</accession>
<feature type="domain" description="Cyclic nucleotide-binding" evidence="15">
    <location>
        <begin position="966"/>
        <end position="1069"/>
    </location>
</feature>
<evidence type="ECO:0000259" key="15">
    <source>
        <dbReference type="PROSITE" id="PS50042"/>
    </source>
</evidence>
<dbReference type="SMART" id="SM00220">
    <property type="entry name" value="S_TKc"/>
    <property type="match status" value="1"/>
</dbReference>
<evidence type="ECO:0000256" key="2">
    <source>
        <dbReference type="ARBA" id="ARBA00022527"/>
    </source>
</evidence>
<dbReference type="Gene3D" id="2.60.120.10">
    <property type="entry name" value="Jelly Rolls"/>
    <property type="match status" value="4"/>
</dbReference>
<proteinExistence type="predicted"/>